<dbReference type="AlphaFoldDB" id="A0A6N7YU24"/>
<dbReference type="InterPro" id="IPR036291">
    <property type="entry name" value="NAD(P)-bd_dom_sf"/>
</dbReference>
<dbReference type="Gene3D" id="3.40.50.720">
    <property type="entry name" value="NAD(P)-binding Rossmann-like Domain"/>
    <property type="match status" value="1"/>
</dbReference>
<feature type="compositionally biased region" description="Basic and acidic residues" evidence="1">
    <location>
        <begin position="79"/>
        <end position="92"/>
    </location>
</feature>
<comment type="caution">
    <text evidence="2">The sequence shown here is derived from an EMBL/GenBank/DDBJ whole genome shotgun (WGS) entry which is preliminary data.</text>
</comment>
<dbReference type="EMBL" id="WMBA01000036">
    <property type="protein sequence ID" value="MTD56555.1"/>
    <property type="molecule type" value="Genomic_DNA"/>
</dbReference>
<accession>A0A6N7YU24</accession>
<name>A0A6N7YU24_9PSEU</name>
<dbReference type="SUPFAM" id="SSF51735">
    <property type="entry name" value="NAD(P)-binding Rossmann-fold domains"/>
    <property type="match status" value="1"/>
</dbReference>
<dbReference type="InterPro" id="IPR002347">
    <property type="entry name" value="SDR_fam"/>
</dbReference>
<gene>
    <name evidence="2" type="ORF">GKO32_21645</name>
</gene>
<feature type="compositionally biased region" description="Basic and acidic residues" evidence="1">
    <location>
        <begin position="48"/>
        <end position="57"/>
    </location>
</feature>
<sequence>MIERKYGRIITTASGMGRTGTHTMANYVASKWGAHRLGQNRGQGAGAARDHRQRDQSWHGGHQAHSKRDDEAPGQPWRGEPDRRGCRPDHPGNRNAPPALSADTGYPANHT</sequence>
<feature type="region of interest" description="Disordered" evidence="1">
    <location>
        <begin position="36"/>
        <end position="111"/>
    </location>
</feature>
<dbReference type="Pfam" id="PF00106">
    <property type="entry name" value="adh_short"/>
    <property type="match status" value="1"/>
</dbReference>
<evidence type="ECO:0000313" key="2">
    <source>
        <dbReference type="EMBL" id="MTD56555.1"/>
    </source>
</evidence>
<keyword evidence="3" id="KW-1185">Reference proteome</keyword>
<evidence type="ECO:0000313" key="3">
    <source>
        <dbReference type="Proteomes" id="UP000440096"/>
    </source>
</evidence>
<protein>
    <submittedName>
        <fullName evidence="2">SDR family NAD(P)-dependent oxidoreductase</fullName>
    </submittedName>
</protein>
<proteinExistence type="predicted"/>
<dbReference type="Proteomes" id="UP000440096">
    <property type="component" value="Unassembled WGS sequence"/>
</dbReference>
<organism evidence="2 3">
    <name type="scientific">Amycolatopsis pithecellobii</name>
    <dbReference type="NCBI Taxonomy" id="664692"/>
    <lineage>
        <taxon>Bacteria</taxon>
        <taxon>Bacillati</taxon>
        <taxon>Actinomycetota</taxon>
        <taxon>Actinomycetes</taxon>
        <taxon>Pseudonocardiales</taxon>
        <taxon>Pseudonocardiaceae</taxon>
        <taxon>Amycolatopsis</taxon>
    </lineage>
</organism>
<evidence type="ECO:0000256" key="1">
    <source>
        <dbReference type="SAM" id="MobiDB-lite"/>
    </source>
</evidence>
<reference evidence="2 3" key="1">
    <citation type="submission" date="2019-11" db="EMBL/GenBank/DDBJ databases">
        <title>Draft genome of Amycolatopsis RM579.</title>
        <authorList>
            <person name="Duangmal K."/>
            <person name="Mingma R."/>
        </authorList>
    </citation>
    <scope>NUCLEOTIDE SEQUENCE [LARGE SCALE GENOMIC DNA]</scope>
    <source>
        <strain evidence="2 3">RM579</strain>
    </source>
</reference>